<evidence type="ECO:0000313" key="2">
    <source>
        <dbReference type="EMBL" id="MCH5599868.1"/>
    </source>
</evidence>
<proteinExistence type="predicted"/>
<feature type="chain" id="PRO_5045445541" description="Quinol oxidase subunit 4" evidence="1">
    <location>
        <begin position="23"/>
        <end position="67"/>
    </location>
</feature>
<gene>
    <name evidence="2" type="ORF">MKP09_19085</name>
</gene>
<feature type="signal peptide" evidence="1">
    <location>
        <begin position="1"/>
        <end position="22"/>
    </location>
</feature>
<evidence type="ECO:0000313" key="3">
    <source>
        <dbReference type="Proteomes" id="UP001202248"/>
    </source>
</evidence>
<keyword evidence="1" id="KW-0732">Signal</keyword>
<dbReference type="EMBL" id="JAKWBL010000004">
    <property type="protein sequence ID" value="MCH5599868.1"/>
    <property type="molecule type" value="Genomic_DNA"/>
</dbReference>
<organism evidence="2 3">
    <name type="scientific">Niabella ginsengisoli</name>
    <dbReference type="NCBI Taxonomy" id="522298"/>
    <lineage>
        <taxon>Bacteria</taxon>
        <taxon>Pseudomonadati</taxon>
        <taxon>Bacteroidota</taxon>
        <taxon>Chitinophagia</taxon>
        <taxon>Chitinophagales</taxon>
        <taxon>Chitinophagaceae</taxon>
        <taxon>Niabella</taxon>
    </lineage>
</organism>
<dbReference type="Proteomes" id="UP001202248">
    <property type="component" value="Unassembled WGS sequence"/>
</dbReference>
<protein>
    <recommendedName>
        <fullName evidence="4">Quinol oxidase subunit 4</fullName>
    </recommendedName>
</protein>
<evidence type="ECO:0000256" key="1">
    <source>
        <dbReference type="SAM" id="SignalP"/>
    </source>
</evidence>
<comment type="caution">
    <text evidence="2">The sequence shown here is derived from an EMBL/GenBank/DDBJ whole genome shotgun (WGS) entry which is preliminary data.</text>
</comment>
<reference evidence="2 3" key="1">
    <citation type="submission" date="2022-02" db="EMBL/GenBank/DDBJ databases">
        <authorList>
            <person name="Min J."/>
        </authorList>
    </citation>
    <scope>NUCLEOTIDE SEQUENCE [LARGE SCALE GENOMIC DNA]</scope>
    <source>
        <strain evidence="2 3">GR10-1</strain>
    </source>
</reference>
<accession>A0ABS9SNF6</accession>
<dbReference type="PROSITE" id="PS51257">
    <property type="entry name" value="PROKAR_LIPOPROTEIN"/>
    <property type="match status" value="1"/>
</dbReference>
<evidence type="ECO:0008006" key="4">
    <source>
        <dbReference type="Google" id="ProtNLM"/>
    </source>
</evidence>
<name>A0ABS9SNF6_9BACT</name>
<dbReference type="RefSeq" id="WP_240831895.1">
    <property type="nucleotide sequence ID" value="NZ_JAKWBL010000004.1"/>
</dbReference>
<keyword evidence="3" id="KW-1185">Reference proteome</keyword>
<sequence length="67" mass="7660">MKKCTFGLIGLMILGVAATTVACKVRDKKSQRRLFQASEEGYEIAHDIIYPDNHSSKRRKLRYGPVY</sequence>